<dbReference type="InterPro" id="IPR013783">
    <property type="entry name" value="Ig-like_fold"/>
</dbReference>
<dbReference type="PANTHER" id="PTHR48423">
    <property type="entry name" value="INTERLEUKIN-27 RECEPTOR SUBUNIT ALPHA"/>
    <property type="match status" value="1"/>
</dbReference>
<evidence type="ECO:0000256" key="6">
    <source>
        <dbReference type="ARBA" id="ARBA00022989"/>
    </source>
</evidence>
<protein>
    <recommendedName>
        <fullName evidence="12">Fibronectin type-III domain-containing protein</fullName>
    </recommendedName>
</protein>
<gene>
    <name evidence="13" type="ORF">OJAV_G00087520</name>
</gene>
<evidence type="ECO:0000313" key="13">
    <source>
        <dbReference type="EMBL" id="RVE68017.1"/>
    </source>
</evidence>
<reference evidence="13 14" key="2">
    <citation type="submission" date="2019-01" db="EMBL/GenBank/DDBJ databases">
        <title>A chromosome length genome reference of the Java medaka (oryzias javanicus).</title>
        <authorList>
            <person name="Herpin A."/>
            <person name="Takehana Y."/>
            <person name="Naruse K."/>
            <person name="Ansai S."/>
            <person name="Kawaguchi M."/>
        </authorList>
    </citation>
    <scope>NUCLEOTIDE SEQUENCE [LARGE SCALE GENOMIC DNA]</scope>
    <source>
        <strain evidence="13">RS831</strain>
        <tissue evidence="13">Whole body</tissue>
    </source>
</reference>
<keyword evidence="5" id="KW-0677">Repeat</keyword>
<comment type="subcellular location">
    <subcellularLocation>
        <location evidence="1">Membrane</location>
        <topology evidence="1">Single-pass type I membrane protein</topology>
    </subcellularLocation>
</comment>
<evidence type="ECO:0000256" key="4">
    <source>
        <dbReference type="ARBA" id="ARBA00022729"/>
    </source>
</evidence>
<dbReference type="SMART" id="SM00060">
    <property type="entry name" value="FN3"/>
    <property type="match status" value="4"/>
</dbReference>
<keyword evidence="3 11" id="KW-0812">Transmembrane</keyword>
<feature type="region of interest" description="Disordered" evidence="10">
    <location>
        <begin position="873"/>
        <end position="906"/>
    </location>
</feature>
<dbReference type="AlphaFoldDB" id="A0A3S2UCL3"/>
<dbReference type="CDD" id="cd00063">
    <property type="entry name" value="FN3"/>
    <property type="match status" value="1"/>
</dbReference>
<feature type="compositionally biased region" description="Polar residues" evidence="10">
    <location>
        <begin position="959"/>
        <end position="969"/>
    </location>
</feature>
<organism evidence="13 14">
    <name type="scientific">Oryzias javanicus</name>
    <name type="common">Javanese ricefish</name>
    <name type="synonym">Aplocheilus javanicus</name>
    <dbReference type="NCBI Taxonomy" id="123683"/>
    <lineage>
        <taxon>Eukaryota</taxon>
        <taxon>Metazoa</taxon>
        <taxon>Chordata</taxon>
        <taxon>Craniata</taxon>
        <taxon>Vertebrata</taxon>
        <taxon>Euteleostomi</taxon>
        <taxon>Actinopterygii</taxon>
        <taxon>Neopterygii</taxon>
        <taxon>Teleostei</taxon>
        <taxon>Neoteleostei</taxon>
        <taxon>Acanthomorphata</taxon>
        <taxon>Ovalentaria</taxon>
        <taxon>Atherinomorphae</taxon>
        <taxon>Beloniformes</taxon>
        <taxon>Adrianichthyidae</taxon>
        <taxon>Oryziinae</taxon>
        <taxon>Oryzias</taxon>
    </lineage>
</organism>
<feature type="compositionally biased region" description="Basic and acidic residues" evidence="10">
    <location>
        <begin position="888"/>
        <end position="897"/>
    </location>
</feature>
<sequence>MLQASSIPGIPVLLWRGISLDNRSLLPGSCLPKCLAHTLKPKCSLPWLICALVNLLALNTNSQTVLTVPKQVSLSANSSVRELTISWFGGSASTFDLIILRTEFNTTVFYDTISATVNQASGRHEWKWTSAEPLECTSLSVRIRSRDGHATSEWSETDTLPGRDLPSINTLQIYPQGGVVEVGSNMTLCCIVEEGKVFKDMIYGSTVVTSTRLSRRSYATTVVNVKASGISGSNVVCRLKDLSLTGAVMFIGYPPLPSDFVCETQDLISTVCHWKEARDSHLNGGSRKTRYSVNSRKCDVDGFPLTCRLPLWDGNWTLMAVNNLGHYSLSDSAELSHRVRPVAPVSLSSIVRAWNATLMWEWINESYFTLDLNCQVEFTNDQSKPRNFSGVGLRSVMLSGLYPDEAYTVRVRCGAQKYFWKWGDWSQTLSFKTKPDVSDAPDAWMWMNKDNTGLVVWKPLAHHQSHGHITGYEITLWNPEDVEQHTQILPPNTYSVRVNLREMASVGADKKVFATVIVKTIKGASPPSRVPLQFIDEEPPALLKSVFTNSRISLFWQHNISNTCNYLVEWLDASCEHDCPVKWIRLAAGSTNVSIESENFHPGVRYNFSLYSCPSDSPQLIKRWQGYTQELVPSRSVPLSVKSQDADVVITWGEIPLSDRRGFLLGYNVYISNGSELTLLANLSSGGMRRHIVKGLSAGTYKFTVKAYTSAGEDTGSTASITLEPFTDALILEMLGVLGIITVLLVIVTFICYKKRKWVKKAFYPDIPEPKLPGDWSRPQGPLDVRPSPQSMVHIVDKPARDFNKETLVVIPEEEEYFEKDEPVDTDEPMSLRYYNQVVDDRPIRPRFPDSSASSASSLDSAHTDVTYTGIQTSGSSLVFQPDPQESSEERPPEVVHYDGGYKPQMHSKVLSDDVGLKPSNPFHEPQAASSVGYKPQCAWHLDSPTDDADTGSLAPSLGSPTSVASTQFLLPDGDEDENNKQQLSSAAATWFSNLLLSSKP</sequence>
<dbReference type="PANTHER" id="PTHR48423:SF1">
    <property type="entry name" value="INTERLEUKIN-27 RECEPTOR SUBUNIT ALPHA"/>
    <property type="match status" value="1"/>
</dbReference>
<dbReference type="InterPro" id="IPR048497">
    <property type="entry name" value="LIF-R-like_Ig-like"/>
</dbReference>
<dbReference type="GO" id="GO:0005886">
    <property type="term" value="C:plasma membrane"/>
    <property type="evidence" value="ECO:0007669"/>
    <property type="project" value="UniProtKB-ARBA"/>
</dbReference>
<feature type="domain" description="Fibronectin type-III" evidence="12">
    <location>
        <begin position="341"/>
        <end position="436"/>
    </location>
</feature>
<evidence type="ECO:0000259" key="12">
    <source>
        <dbReference type="PROSITE" id="PS50853"/>
    </source>
</evidence>
<dbReference type="InterPro" id="IPR040817">
    <property type="entry name" value="LIFR_D2"/>
</dbReference>
<evidence type="ECO:0000256" key="10">
    <source>
        <dbReference type="SAM" id="MobiDB-lite"/>
    </source>
</evidence>
<evidence type="ECO:0000256" key="3">
    <source>
        <dbReference type="ARBA" id="ARBA00022692"/>
    </source>
</evidence>
<dbReference type="PROSITE" id="PS50853">
    <property type="entry name" value="FN3"/>
    <property type="match status" value="2"/>
</dbReference>
<feature type="domain" description="Fibronectin type-III" evidence="12">
    <location>
        <begin position="632"/>
        <end position="731"/>
    </location>
</feature>
<keyword evidence="4" id="KW-0732">Signal</keyword>
<evidence type="ECO:0000256" key="8">
    <source>
        <dbReference type="ARBA" id="ARBA00023170"/>
    </source>
</evidence>
<evidence type="ECO:0000256" key="9">
    <source>
        <dbReference type="ARBA" id="ARBA00023180"/>
    </source>
</evidence>
<reference evidence="13 14" key="1">
    <citation type="submission" date="2018-11" db="EMBL/GenBank/DDBJ databases">
        <authorList>
            <person name="Lopez-Roques C."/>
            <person name="Donnadieu C."/>
            <person name="Bouchez O."/>
            <person name="Klopp C."/>
            <person name="Cabau C."/>
            <person name="Zahm M."/>
        </authorList>
    </citation>
    <scope>NUCLEOTIDE SEQUENCE [LARGE SCALE GENOMIC DNA]</scope>
    <source>
        <strain evidence="13">RS831</strain>
        <tissue evidence="13">Whole body</tissue>
    </source>
</reference>
<dbReference type="Pfam" id="PF21177">
    <property type="entry name" value="LIF-R_Ig-like"/>
    <property type="match status" value="1"/>
</dbReference>
<keyword evidence="6 11" id="KW-1133">Transmembrane helix</keyword>
<keyword evidence="9" id="KW-0325">Glycoprotein</keyword>
<evidence type="ECO:0000256" key="7">
    <source>
        <dbReference type="ARBA" id="ARBA00023136"/>
    </source>
</evidence>
<dbReference type="InterPro" id="IPR036116">
    <property type="entry name" value="FN3_sf"/>
</dbReference>
<dbReference type="EMBL" id="CM012445">
    <property type="protein sequence ID" value="RVE68017.1"/>
    <property type="molecule type" value="Genomic_DNA"/>
</dbReference>
<dbReference type="Proteomes" id="UP000283210">
    <property type="component" value="Chromosome 9"/>
</dbReference>
<dbReference type="InterPro" id="IPR003961">
    <property type="entry name" value="FN3_dom"/>
</dbReference>
<accession>A0A3S2UCL3</accession>
<evidence type="ECO:0000256" key="11">
    <source>
        <dbReference type="SAM" id="Phobius"/>
    </source>
</evidence>
<keyword evidence="8" id="KW-0675">Receptor</keyword>
<dbReference type="OrthoDB" id="6382334at2759"/>
<dbReference type="SUPFAM" id="SSF49265">
    <property type="entry name" value="Fibronectin type III"/>
    <property type="match status" value="3"/>
</dbReference>
<comment type="similarity">
    <text evidence="2">Belongs to the type I cytokine receptor family. Type 2 subfamily.</text>
</comment>
<evidence type="ECO:0000256" key="1">
    <source>
        <dbReference type="ARBA" id="ARBA00004479"/>
    </source>
</evidence>
<keyword evidence="7 11" id="KW-0472">Membrane</keyword>
<keyword evidence="14" id="KW-1185">Reference proteome</keyword>
<evidence type="ECO:0000256" key="5">
    <source>
        <dbReference type="ARBA" id="ARBA00022737"/>
    </source>
</evidence>
<proteinExistence type="inferred from homology"/>
<dbReference type="InterPro" id="IPR052672">
    <property type="entry name" value="Type1_Cytokine_Rcpt_Type2"/>
</dbReference>
<feature type="transmembrane region" description="Helical" evidence="11">
    <location>
        <begin position="730"/>
        <end position="753"/>
    </location>
</feature>
<feature type="region of interest" description="Disordered" evidence="10">
    <location>
        <begin position="942"/>
        <end position="984"/>
    </location>
</feature>
<evidence type="ECO:0000256" key="2">
    <source>
        <dbReference type="ARBA" id="ARBA00008921"/>
    </source>
</evidence>
<evidence type="ECO:0000313" key="14">
    <source>
        <dbReference type="Proteomes" id="UP000283210"/>
    </source>
</evidence>
<name>A0A3S2UCL3_ORYJA</name>
<dbReference type="Pfam" id="PF17971">
    <property type="entry name" value="LIFR_D2"/>
    <property type="match status" value="1"/>
</dbReference>
<dbReference type="Gene3D" id="2.60.40.10">
    <property type="entry name" value="Immunoglobulins"/>
    <property type="match status" value="7"/>
</dbReference>
<feature type="region of interest" description="Disordered" evidence="10">
    <location>
        <begin position="913"/>
        <end position="932"/>
    </location>
</feature>